<gene>
    <name evidence="1" type="ORF">RF11_12919</name>
</gene>
<dbReference type="AlphaFoldDB" id="A0A0C2I8E9"/>
<sequence length="371" mass="43081">MPDCAEEIALELLSQIVYRFNDVFDIINENKWFDELESKYNDLNTSDCFSLMAPSLKYIMFFAVHNTKPSSTFVVLVTHMISIEELRNQPHILDQLWNLVRRYSDTHEYLISNLVLFKYCSTFDIKITKKMLKEMDVYLKNDVSSFILNYVEFTYPKNVDDILTTSECFRSSLNNFHGVNHHLISKSFDLITEFGVFESIDLHKHDIKKFFLFVQILILPLYKTGFGIEFLISFAELALSIDPIYALSFFQIVKIQLEDIISGNLMLRSVTGKSFSDTITHDPENNIHNLIFQFVVQLPGTDKDKWRVEKLSDLMVALSSYSNVVNRSQDIKENEMEYLSKFVADVFKVVTDLIPRVEETSTGSAYNSKKV</sequence>
<evidence type="ECO:0000313" key="2">
    <source>
        <dbReference type="Proteomes" id="UP000031668"/>
    </source>
</evidence>
<dbReference type="EMBL" id="JWZT01005339">
    <property type="protein sequence ID" value="KII61503.1"/>
    <property type="molecule type" value="Genomic_DNA"/>
</dbReference>
<dbReference type="Proteomes" id="UP000031668">
    <property type="component" value="Unassembled WGS sequence"/>
</dbReference>
<proteinExistence type="predicted"/>
<reference evidence="1 2" key="1">
    <citation type="journal article" date="2014" name="Genome Biol. Evol.">
        <title>The genome of the myxosporean Thelohanellus kitauei shows adaptations to nutrient acquisition within its fish host.</title>
        <authorList>
            <person name="Yang Y."/>
            <person name="Xiong J."/>
            <person name="Zhou Z."/>
            <person name="Huo F."/>
            <person name="Miao W."/>
            <person name="Ran C."/>
            <person name="Liu Y."/>
            <person name="Zhang J."/>
            <person name="Feng J."/>
            <person name="Wang M."/>
            <person name="Wang M."/>
            <person name="Wang L."/>
            <person name="Yao B."/>
        </authorList>
    </citation>
    <scope>NUCLEOTIDE SEQUENCE [LARGE SCALE GENOMIC DNA]</scope>
    <source>
        <strain evidence="1">Wuqing</strain>
    </source>
</reference>
<comment type="caution">
    <text evidence="1">The sequence shown here is derived from an EMBL/GenBank/DDBJ whole genome shotgun (WGS) entry which is preliminary data.</text>
</comment>
<evidence type="ECO:0000313" key="1">
    <source>
        <dbReference type="EMBL" id="KII61503.1"/>
    </source>
</evidence>
<organism evidence="1 2">
    <name type="scientific">Thelohanellus kitauei</name>
    <name type="common">Myxosporean</name>
    <dbReference type="NCBI Taxonomy" id="669202"/>
    <lineage>
        <taxon>Eukaryota</taxon>
        <taxon>Metazoa</taxon>
        <taxon>Cnidaria</taxon>
        <taxon>Myxozoa</taxon>
        <taxon>Myxosporea</taxon>
        <taxon>Bivalvulida</taxon>
        <taxon>Platysporina</taxon>
        <taxon>Myxobolidae</taxon>
        <taxon>Thelohanellus</taxon>
    </lineage>
</organism>
<accession>A0A0C2I8E9</accession>
<protein>
    <submittedName>
        <fullName evidence="1">Uncharacterized protein</fullName>
    </submittedName>
</protein>
<keyword evidence="2" id="KW-1185">Reference proteome</keyword>
<name>A0A0C2I8E9_THEKT</name>